<accession>A0A0C3WY58</accession>
<evidence type="ECO:0000313" key="3">
    <source>
        <dbReference type="EnsemblPlants" id="AES88926"/>
    </source>
</evidence>
<accession>G7JCG5</accession>
<dbReference type="Gramene" id="rna23427">
    <property type="protein sequence ID" value="RHN61017.1"/>
    <property type="gene ID" value="gene23427"/>
</dbReference>
<reference evidence="5" key="4">
    <citation type="journal article" date="2018" name="Nat. Plants">
        <title>Whole-genome landscape of Medicago truncatula symbiotic genes.</title>
        <authorList>
            <person name="Pecrix Y."/>
            <person name="Staton S.E."/>
            <person name="Sallet E."/>
            <person name="Lelandais-Briere C."/>
            <person name="Moreau S."/>
            <person name="Carrere S."/>
            <person name="Blein T."/>
            <person name="Jardinaud M.F."/>
            <person name="Latrasse D."/>
            <person name="Zouine M."/>
            <person name="Zahm M."/>
            <person name="Kreplak J."/>
            <person name="Mayjonade B."/>
            <person name="Satge C."/>
            <person name="Perez M."/>
            <person name="Cauet S."/>
            <person name="Marande W."/>
            <person name="Chantry-Darmon C."/>
            <person name="Lopez-Roques C."/>
            <person name="Bouchez O."/>
            <person name="Berard A."/>
            <person name="Debelle F."/>
            <person name="Munos S."/>
            <person name="Bendahmane A."/>
            <person name="Berges H."/>
            <person name="Niebel A."/>
            <person name="Buitink J."/>
            <person name="Frugier F."/>
            <person name="Benhamed M."/>
            <person name="Crespi M."/>
            <person name="Gouzy J."/>
            <person name="Gamas P."/>
        </authorList>
    </citation>
    <scope>NUCLEOTIDE SEQUENCE [LARGE SCALE GENOMIC DNA]</scope>
    <source>
        <strain evidence="5">cv. Jemalong A17</strain>
    </source>
</reference>
<reference evidence="3" key="3">
    <citation type="submission" date="2015-04" db="UniProtKB">
        <authorList>
            <consortium name="EnsemblPlants"/>
        </authorList>
    </citation>
    <scope>IDENTIFICATION</scope>
    <source>
        <strain evidence="3">cv. Jemalong A17</strain>
    </source>
</reference>
<reference evidence="2" key="5">
    <citation type="journal article" date="2018" name="Nat. Plants">
        <title>Whole-genome landscape of Medicago truncatula symbiotic genes.</title>
        <authorList>
            <person name="Pecrix Y."/>
            <person name="Gamas P."/>
            <person name="Carrere S."/>
        </authorList>
    </citation>
    <scope>NUCLEOTIDE SEQUENCE</scope>
    <source>
        <tissue evidence="2">Leaves</tissue>
    </source>
</reference>
<dbReference type="Proteomes" id="UP000265566">
    <property type="component" value="Chromosome 4"/>
</dbReference>
<dbReference type="HOGENOM" id="CLU_2174741_0_0_1"/>
<name>G7JCG5_MEDTR</name>
<keyword evidence="4" id="KW-1185">Reference proteome</keyword>
<dbReference type="EnsemblPlants" id="AES88926">
    <property type="protein sequence ID" value="AES88926"/>
    <property type="gene ID" value="MTR_4g064870"/>
</dbReference>
<reference evidence="1 4" key="1">
    <citation type="journal article" date="2011" name="Nature">
        <title>The Medicago genome provides insight into the evolution of rhizobial symbioses.</title>
        <authorList>
            <person name="Young N.D."/>
            <person name="Debelle F."/>
            <person name="Oldroyd G.E."/>
            <person name="Geurts R."/>
            <person name="Cannon S.B."/>
            <person name="Udvardi M.K."/>
            <person name="Benedito V.A."/>
            <person name="Mayer K.F."/>
            <person name="Gouzy J."/>
            <person name="Schoof H."/>
            <person name="Van de Peer Y."/>
            <person name="Proost S."/>
            <person name="Cook D.R."/>
            <person name="Meyers B.C."/>
            <person name="Spannagl M."/>
            <person name="Cheung F."/>
            <person name="De Mita S."/>
            <person name="Krishnakumar V."/>
            <person name="Gundlach H."/>
            <person name="Zhou S."/>
            <person name="Mudge J."/>
            <person name="Bharti A.K."/>
            <person name="Murray J.D."/>
            <person name="Naoumkina M.A."/>
            <person name="Rosen B."/>
            <person name="Silverstein K.A."/>
            <person name="Tang H."/>
            <person name="Rombauts S."/>
            <person name="Zhao P.X."/>
            <person name="Zhou P."/>
            <person name="Barbe V."/>
            <person name="Bardou P."/>
            <person name="Bechner M."/>
            <person name="Bellec A."/>
            <person name="Berger A."/>
            <person name="Berges H."/>
            <person name="Bidwell S."/>
            <person name="Bisseling T."/>
            <person name="Choisne N."/>
            <person name="Couloux A."/>
            <person name="Denny R."/>
            <person name="Deshpande S."/>
            <person name="Dai X."/>
            <person name="Doyle J.J."/>
            <person name="Dudez A.M."/>
            <person name="Farmer A.D."/>
            <person name="Fouteau S."/>
            <person name="Franken C."/>
            <person name="Gibelin C."/>
            <person name="Gish J."/>
            <person name="Goldstein S."/>
            <person name="Gonzalez A.J."/>
            <person name="Green P.J."/>
            <person name="Hallab A."/>
            <person name="Hartog M."/>
            <person name="Hua A."/>
            <person name="Humphray S.J."/>
            <person name="Jeong D.H."/>
            <person name="Jing Y."/>
            <person name="Jocker A."/>
            <person name="Kenton S.M."/>
            <person name="Kim D.J."/>
            <person name="Klee K."/>
            <person name="Lai H."/>
            <person name="Lang C."/>
            <person name="Lin S."/>
            <person name="Macmil S.L."/>
            <person name="Magdelenat G."/>
            <person name="Matthews L."/>
            <person name="McCorrison J."/>
            <person name="Monaghan E.L."/>
            <person name="Mun J.H."/>
            <person name="Najar F.Z."/>
            <person name="Nicholson C."/>
            <person name="Noirot C."/>
            <person name="O'Bleness M."/>
            <person name="Paule C.R."/>
            <person name="Poulain J."/>
            <person name="Prion F."/>
            <person name="Qin B."/>
            <person name="Qu C."/>
            <person name="Retzel E.F."/>
            <person name="Riddle C."/>
            <person name="Sallet E."/>
            <person name="Samain S."/>
            <person name="Samson N."/>
            <person name="Sanders I."/>
            <person name="Saurat O."/>
            <person name="Scarpelli C."/>
            <person name="Schiex T."/>
            <person name="Segurens B."/>
            <person name="Severin A.J."/>
            <person name="Sherrier D.J."/>
            <person name="Shi R."/>
            <person name="Sims S."/>
            <person name="Singer S.R."/>
            <person name="Sinharoy S."/>
            <person name="Sterck L."/>
            <person name="Viollet A."/>
            <person name="Wang B.B."/>
            <person name="Wang K."/>
            <person name="Wang M."/>
            <person name="Wang X."/>
            <person name="Warfsmann J."/>
            <person name="Weissenbach J."/>
            <person name="White D.D."/>
            <person name="White J.D."/>
            <person name="Wiley G.B."/>
            <person name="Wincker P."/>
            <person name="Xing Y."/>
            <person name="Yang L."/>
            <person name="Yao Z."/>
            <person name="Ying F."/>
            <person name="Zhai J."/>
            <person name="Zhou L."/>
            <person name="Zuber A."/>
            <person name="Denarie J."/>
            <person name="Dixon R.A."/>
            <person name="May G.D."/>
            <person name="Schwartz D.C."/>
            <person name="Rogers J."/>
            <person name="Quetier F."/>
            <person name="Town C.D."/>
            <person name="Roe B.A."/>
        </authorList>
    </citation>
    <scope>NUCLEOTIDE SEQUENCE [LARGE SCALE GENOMIC DNA]</scope>
    <source>
        <strain evidence="1">A17</strain>
        <strain evidence="3 4">cv. Jemalong A17</strain>
    </source>
</reference>
<sequence length="110" mass="12281">MEDKSNLIKKGTKRCSTRLQKHAPTFIEINDRPTDPFAPSTDASSSKAIPLLSPLVLSPQALYAEITAQTQMLQNNGNIDSGVIKLIFSWVFPTREMKLIIIMLFLAICF</sequence>
<proteinExistence type="predicted"/>
<evidence type="ECO:0000313" key="5">
    <source>
        <dbReference type="Proteomes" id="UP000265566"/>
    </source>
</evidence>
<protein>
    <submittedName>
        <fullName evidence="1 3">Uncharacterized protein</fullName>
    </submittedName>
</protein>
<evidence type="ECO:0000313" key="2">
    <source>
        <dbReference type="EMBL" id="RHN61017.1"/>
    </source>
</evidence>
<reference evidence="1 4" key="2">
    <citation type="journal article" date="2014" name="BMC Genomics">
        <title>An improved genome release (version Mt4.0) for the model legume Medicago truncatula.</title>
        <authorList>
            <person name="Tang H."/>
            <person name="Krishnakumar V."/>
            <person name="Bidwell S."/>
            <person name="Rosen B."/>
            <person name="Chan A."/>
            <person name="Zhou S."/>
            <person name="Gentzbittel L."/>
            <person name="Childs K.L."/>
            <person name="Yandell M."/>
            <person name="Gundlach H."/>
            <person name="Mayer K.F."/>
            <person name="Schwartz D.C."/>
            <person name="Town C.D."/>
        </authorList>
    </citation>
    <scope>GENOME REANNOTATION</scope>
    <source>
        <strain evidence="3 4">cv. Jemalong A17</strain>
    </source>
</reference>
<dbReference type="Proteomes" id="UP000002051">
    <property type="component" value="Chromosome 4"/>
</dbReference>
<dbReference type="PaxDb" id="3880-AES88926"/>
<gene>
    <name evidence="1" type="ordered locus">MTR_4g064870</name>
    <name evidence="2" type="ORF">MtrunA17_Chr4g0032061</name>
</gene>
<dbReference type="EMBL" id="PSQE01000004">
    <property type="protein sequence ID" value="RHN61017.1"/>
    <property type="molecule type" value="Genomic_DNA"/>
</dbReference>
<dbReference type="EMBL" id="CM001220">
    <property type="protein sequence ID" value="AES88926.2"/>
    <property type="molecule type" value="Genomic_DNA"/>
</dbReference>
<dbReference type="AlphaFoldDB" id="G7JCG5"/>
<evidence type="ECO:0000313" key="1">
    <source>
        <dbReference type="EMBL" id="AES88926.2"/>
    </source>
</evidence>
<evidence type="ECO:0000313" key="4">
    <source>
        <dbReference type="Proteomes" id="UP000002051"/>
    </source>
</evidence>
<organism evidence="1 4">
    <name type="scientific">Medicago truncatula</name>
    <name type="common">Barrel medic</name>
    <name type="synonym">Medicago tribuloides</name>
    <dbReference type="NCBI Taxonomy" id="3880"/>
    <lineage>
        <taxon>Eukaryota</taxon>
        <taxon>Viridiplantae</taxon>
        <taxon>Streptophyta</taxon>
        <taxon>Embryophyta</taxon>
        <taxon>Tracheophyta</taxon>
        <taxon>Spermatophyta</taxon>
        <taxon>Magnoliopsida</taxon>
        <taxon>eudicotyledons</taxon>
        <taxon>Gunneridae</taxon>
        <taxon>Pentapetalae</taxon>
        <taxon>rosids</taxon>
        <taxon>fabids</taxon>
        <taxon>Fabales</taxon>
        <taxon>Fabaceae</taxon>
        <taxon>Papilionoideae</taxon>
        <taxon>50 kb inversion clade</taxon>
        <taxon>NPAAA clade</taxon>
        <taxon>Hologalegina</taxon>
        <taxon>IRL clade</taxon>
        <taxon>Trifolieae</taxon>
        <taxon>Medicago</taxon>
    </lineage>
</organism>